<name>A0A7Z8K377_9CELL</name>
<dbReference type="InterPro" id="IPR046288">
    <property type="entry name" value="DUF6325"/>
</dbReference>
<evidence type="ECO:0000313" key="2">
    <source>
        <dbReference type="Proteomes" id="UP000308121"/>
    </source>
</evidence>
<comment type="caution">
    <text evidence="1">The sequence shown here is derived from an EMBL/GenBank/DDBJ whole genome shotgun (WGS) entry which is preliminary data.</text>
</comment>
<dbReference type="Pfam" id="PF19850">
    <property type="entry name" value="DUF6325"/>
    <property type="match status" value="1"/>
</dbReference>
<gene>
    <name evidence="1" type="ORF">FA014_02650</name>
</gene>
<dbReference type="EMBL" id="SZYE01000009">
    <property type="protein sequence ID" value="TKR26989.1"/>
    <property type="molecule type" value="Genomic_DNA"/>
</dbReference>
<organism evidence="1 2">
    <name type="scientific">Cellulomonas hominis</name>
    <dbReference type="NCBI Taxonomy" id="156981"/>
    <lineage>
        <taxon>Bacteria</taxon>
        <taxon>Bacillati</taxon>
        <taxon>Actinomycetota</taxon>
        <taxon>Actinomycetes</taxon>
        <taxon>Micrococcales</taxon>
        <taxon>Cellulomonadaceae</taxon>
        <taxon>Cellulomonas</taxon>
    </lineage>
</organism>
<evidence type="ECO:0008006" key="3">
    <source>
        <dbReference type="Google" id="ProtNLM"/>
    </source>
</evidence>
<dbReference type="Proteomes" id="UP000308121">
    <property type="component" value="Unassembled WGS sequence"/>
</dbReference>
<reference evidence="1 2" key="1">
    <citation type="submission" date="2019-05" db="EMBL/GenBank/DDBJ databases">
        <title>Genome sequence of Cellulomonas hominis strain CS1.</title>
        <authorList>
            <person name="Belmont J."/>
            <person name="Maclea K.S."/>
        </authorList>
    </citation>
    <scope>NUCLEOTIDE SEQUENCE [LARGE SCALE GENOMIC DNA]</scope>
    <source>
        <strain evidence="1 2">CS1</strain>
    </source>
</reference>
<dbReference type="RefSeq" id="WP_195969133.1">
    <property type="nucleotide sequence ID" value="NZ_SZYE01000009.1"/>
</dbReference>
<accession>A0A7Z8K377</accession>
<dbReference type="AlphaFoldDB" id="A0A7Z8K377"/>
<protein>
    <recommendedName>
        <fullName evidence="3">DUF1269 domain-containing family protein</fullName>
    </recommendedName>
</protein>
<evidence type="ECO:0000313" key="1">
    <source>
        <dbReference type="EMBL" id="TKR26989.1"/>
    </source>
</evidence>
<sequence>MPAPVLAEVVALAGSDRVRVVDVVLVRPAEDGIEVVEVDDLDGPAADGLADLADLVGRGLAGEHNLGLVAESLLPGASALVLVVEHLWAAALAGAAREAGAVVALTELVPAEVVNALAAS</sequence>
<proteinExistence type="predicted"/>